<organism evidence="3 4">
    <name type="scientific">Aquisphaera giovannonii</name>
    <dbReference type="NCBI Taxonomy" id="406548"/>
    <lineage>
        <taxon>Bacteria</taxon>
        <taxon>Pseudomonadati</taxon>
        <taxon>Planctomycetota</taxon>
        <taxon>Planctomycetia</taxon>
        <taxon>Isosphaerales</taxon>
        <taxon>Isosphaeraceae</taxon>
        <taxon>Aquisphaera</taxon>
    </lineage>
</organism>
<dbReference type="EMBL" id="CP042997">
    <property type="protein sequence ID" value="QEH36056.1"/>
    <property type="molecule type" value="Genomic_DNA"/>
</dbReference>
<proteinExistence type="predicted"/>
<dbReference type="KEGG" id="agv:OJF2_46140"/>
<feature type="compositionally biased region" description="Pro residues" evidence="1">
    <location>
        <begin position="494"/>
        <end position="504"/>
    </location>
</feature>
<feature type="chain" id="PRO_5023027058" evidence="2">
    <location>
        <begin position="35"/>
        <end position="1078"/>
    </location>
</feature>
<evidence type="ECO:0000256" key="1">
    <source>
        <dbReference type="SAM" id="MobiDB-lite"/>
    </source>
</evidence>
<protein>
    <submittedName>
        <fullName evidence="3">Uncharacterized protein</fullName>
    </submittedName>
</protein>
<feature type="compositionally biased region" description="Pro residues" evidence="1">
    <location>
        <begin position="49"/>
        <end position="60"/>
    </location>
</feature>
<evidence type="ECO:0000313" key="4">
    <source>
        <dbReference type="Proteomes" id="UP000324233"/>
    </source>
</evidence>
<feature type="region of interest" description="Disordered" evidence="1">
    <location>
        <begin position="36"/>
        <end position="64"/>
    </location>
</feature>
<feature type="region of interest" description="Disordered" evidence="1">
    <location>
        <begin position="481"/>
        <end position="514"/>
    </location>
</feature>
<dbReference type="Proteomes" id="UP000324233">
    <property type="component" value="Chromosome"/>
</dbReference>
<sequence precursor="true">MGLGRDAEVTRCRIRYPRLLGLGAVTLIVASAAAAPPAGDNRADRRPIPDPPRQGTPWTPPETRLPKFLVSATDALFAQGVADPRGCEYRAVQPASPSGRWGGRPGRGHAFVLPAIAGDDRRFAVGWDGILIRLEEVGPEADLEADVRARAEALRKGREAAREDRFQRPGTSFWRTGPAEEGVAAEVVAPVQVCLLLRLGRADLAERLFAAATPWNPDGPRPDLTDYGVSYLTLANEWADAIYVRGVDAHGRGDDGPALDAFRRAAAFRKLAEVKAAAMGFPRGRSNGPRGEDRPTYFPELGQLDALLADQERRAAEPPRGPIPGRDADPAARVAGLILNLDQIAEHQMSVPGSASPGNSALVRDLIAMGDPAVEPLLHALVRDDRLTRSISYGRGMWEDRRVSPTLEAIIPALDGLMKTRVPGITYEMRYNPDGRARLALAAAYRAFWEANRAVPLVERYYRLLADDAAADRWQEAASGLVAPAPDASGRPRYSPPGRTPSPPLGESIRGRRDPGVTALMTRRAEELARRANDGQGLLGACGLAATLARWDAPAAIPVLHAMMHRARLQFARDAEANSSSREELARFLARSTLTRVRAGDRAALDEYAAWIRTTTPASLEDARLEAFEPMWAEPDHPAIAAAARALFADPKSPWLPLTGPGRDVGPFWRGGLENSPLVRVSAFRGAVLAGLADLAEAGVVRRTTDQPGSLSVEVKGGQPGSFSMATMADLDELPIGRERPVRACDWLAWRLAMLDGTPRFELYWEQPRRDATIAAIAAFLRLYGDRYAATPAAELSGPFENNTRLAFPPLGRPATPADVAAGRALFSLEGVGGEARVVPLPEVPLPALWTTLEDVPLVTQGGPTRARRGFDRSGRVWQAEEVRVGDRWDRYFGFVGAGTLGRAPADRIEFAEAGYFAGPSGRKLDVRVSLADPPESFEASMRPASPLVAIVRLRNRTGLDQSVPTEFLRPGPDGGPSLRAGIVLKLSRSDVAPSVPAVAGAAGRQPEELTPTREARFTPGDAARTLGPAAAFEAFRLDLRDWFDLSRPGQYHLTVTFGDASGVGTSNAGELYFRLGE</sequence>
<reference evidence="3 4" key="1">
    <citation type="submission" date="2019-08" db="EMBL/GenBank/DDBJ databases">
        <title>Deep-cultivation of Planctomycetes and their phenomic and genomic characterization uncovers novel biology.</title>
        <authorList>
            <person name="Wiegand S."/>
            <person name="Jogler M."/>
            <person name="Boedeker C."/>
            <person name="Pinto D."/>
            <person name="Vollmers J."/>
            <person name="Rivas-Marin E."/>
            <person name="Kohn T."/>
            <person name="Peeters S.H."/>
            <person name="Heuer A."/>
            <person name="Rast P."/>
            <person name="Oberbeckmann S."/>
            <person name="Bunk B."/>
            <person name="Jeske O."/>
            <person name="Meyerdierks A."/>
            <person name="Storesund J.E."/>
            <person name="Kallscheuer N."/>
            <person name="Luecker S."/>
            <person name="Lage O.M."/>
            <person name="Pohl T."/>
            <person name="Merkel B.J."/>
            <person name="Hornburger P."/>
            <person name="Mueller R.-W."/>
            <person name="Bruemmer F."/>
            <person name="Labrenz M."/>
            <person name="Spormann A.M."/>
            <person name="Op den Camp H."/>
            <person name="Overmann J."/>
            <person name="Amann R."/>
            <person name="Jetten M.S.M."/>
            <person name="Mascher T."/>
            <person name="Medema M.H."/>
            <person name="Devos D.P."/>
            <person name="Kaster A.-K."/>
            <person name="Ovreas L."/>
            <person name="Rohde M."/>
            <person name="Galperin M.Y."/>
            <person name="Jogler C."/>
        </authorList>
    </citation>
    <scope>NUCLEOTIDE SEQUENCE [LARGE SCALE GENOMIC DNA]</scope>
    <source>
        <strain evidence="3 4">OJF2</strain>
    </source>
</reference>
<dbReference type="AlphaFoldDB" id="A0A5B9W5V5"/>
<gene>
    <name evidence="3" type="ORF">OJF2_46140</name>
</gene>
<name>A0A5B9W5V5_9BACT</name>
<evidence type="ECO:0000256" key="2">
    <source>
        <dbReference type="SAM" id="SignalP"/>
    </source>
</evidence>
<keyword evidence="4" id="KW-1185">Reference proteome</keyword>
<keyword evidence="2" id="KW-0732">Signal</keyword>
<evidence type="ECO:0000313" key="3">
    <source>
        <dbReference type="EMBL" id="QEH36056.1"/>
    </source>
</evidence>
<accession>A0A5B9W5V5</accession>
<feature type="signal peptide" evidence="2">
    <location>
        <begin position="1"/>
        <end position="34"/>
    </location>
</feature>